<keyword evidence="20" id="KW-1185">Reference proteome</keyword>
<comment type="subcellular location">
    <subcellularLocation>
        <location evidence="3">Chromosome</location>
        <location evidence="3">Centromere</location>
        <location evidence="3">Kinetochore</location>
    </subcellularLocation>
    <subcellularLocation>
        <location evidence="2">Nucleus</location>
    </subcellularLocation>
</comment>
<keyword evidence="8" id="KW-0498">Mitosis</keyword>
<evidence type="ECO:0000256" key="3">
    <source>
        <dbReference type="ARBA" id="ARBA00004629"/>
    </source>
</evidence>
<organism evidence="19 20">
    <name type="scientific">Talaromyces pinophilus</name>
    <name type="common">Penicillium pinophilum</name>
    <dbReference type="NCBI Taxonomy" id="128442"/>
    <lineage>
        <taxon>Eukaryota</taxon>
        <taxon>Fungi</taxon>
        <taxon>Dikarya</taxon>
        <taxon>Ascomycota</taxon>
        <taxon>Pezizomycotina</taxon>
        <taxon>Eurotiomycetes</taxon>
        <taxon>Eurotiomycetidae</taxon>
        <taxon>Eurotiales</taxon>
        <taxon>Trichocomaceae</taxon>
        <taxon>Talaromyces</taxon>
        <taxon>Talaromyces sect. Talaromyces</taxon>
    </lineage>
</organism>
<evidence type="ECO:0000256" key="2">
    <source>
        <dbReference type="ARBA" id="ARBA00004123"/>
    </source>
</evidence>
<comment type="caution">
    <text evidence="19">The sequence shown here is derived from an EMBL/GenBank/DDBJ whole genome shotgun (WGS) entry which is preliminary data.</text>
</comment>
<evidence type="ECO:0000256" key="15">
    <source>
        <dbReference type="SAM" id="Coils"/>
    </source>
</evidence>
<feature type="coiled-coil region" evidence="15">
    <location>
        <begin position="596"/>
        <end position="655"/>
    </location>
</feature>
<evidence type="ECO:0000256" key="8">
    <source>
        <dbReference type="ARBA" id="ARBA00022776"/>
    </source>
</evidence>
<evidence type="ECO:0000313" key="20">
    <source>
        <dbReference type="Proteomes" id="UP000053095"/>
    </source>
</evidence>
<keyword evidence="6" id="KW-0158">Chromosome</keyword>
<keyword evidence="9" id="KW-0995">Kinetochore</keyword>
<evidence type="ECO:0000256" key="6">
    <source>
        <dbReference type="ARBA" id="ARBA00022454"/>
    </source>
</evidence>
<dbReference type="GO" id="GO:0005634">
    <property type="term" value="C:nucleus"/>
    <property type="evidence" value="ECO:0007669"/>
    <property type="project" value="UniProtKB-SubCell"/>
</dbReference>
<gene>
    <name evidence="19" type="ORF">TCE0_034f11332</name>
</gene>
<evidence type="ECO:0000256" key="4">
    <source>
        <dbReference type="ARBA" id="ARBA00007050"/>
    </source>
</evidence>
<evidence type="ECO:0000259" key="17">
    <source>
        <dbReference type="Pfam" id="PF03801"/>
    </source>
</evidence>
<dbReference type="GO" id="GO:0051301">
    <property type="term" value="P:cell division"/>
    <property type="evidence" value="ECO:0007669"/>
    <property type="project" value="UniProtKB-KW"/>
</dbReference>
<evidence type="ECO:0000256" key="1">
    <source>
        <dbReference type="ARBA" id="ARBA00002772"/>
    </source>
</evidence>
<dbReference type="GO" id="GO:0031262">
    <property type="term" value="C:Ndc80 complex"/>
    <property type="evidence" value="ECO:0007669"/>
    <property type="project" value="InterPro"/>
</dbReference>
<feature type="domain" description="Kinetochore protein NDC80 loop region" evidence="18">
    <location>
        <begin position="456"/>
        <end position="525"/>
    </location>
</feature>
<feature type="region of interest" description="Disordered" evidence="16">
    <location>
        <begin position="1085"/>
        <end position="1107"/>
    </location>
</feature>
<keyword evidence="10 15" id="KW-0175">Coiled coil</keyword>
<evidence type="ECO:0000256" key="5">
    <source>
        <dbReference type="ARBA" id="ARBA00016554"/>
    </source>
</evidence>
<proteinExistence type="inferred from homology"/>
<dbReference type="InterPro" id="IPR057091">
    <property type="entry name" value="NDC80_loop"/>
</dbReference>
<dbReference type="InterPro" id="IPR038273">
    <property type="entry name" value="Ndc80_sf"/>
</dbReference>
<feature type="compositionally biased region" description="Polar residues" evidence="16">
    <location>
        <begin position="111"/>
        <end position="129"/>
    </location>
</feature>
<sequence>MSQDTGLFSIKRPRETLASVQNFSALPQPSSALKRTSMIGNHQNPPYTSQHSRSTSLFNSHGRPQQPNFQRSSSGASFGPEAGLSTVRRSVSNNLFQNTAVGRLSYAPNSFPTSSASQQNLQRRSSVFSRPSMAGGPMAHQSFFTQGPVPAGAPKDPRPLRDRSFQARIGQELLEYLTHNNFELEMKHSLGQNSLKSPTQKDFTNIFQWLYRRIDPSYKFQKSIEAEVPPILKQLRYPYEKNITKSQIAAVGGQNWSTFLGMLHWMMQLAQMLDHYSVGEYDEACAAAGVDISGDRIIFRFLTGAYHDWLQGGEDEDDDVAEKRLVPHVEAMAAEFEQSNEKYVRELEALEAENRALRDQLEDLEKNAPDMAKLDKDFRILEDDKRKFEDYNSNVQGKIDKYKSRIQFLEEEVKKTEDELQTAEEERANLQASVDSQGITIQDIDRMNTERERLQRSLEDTAGRLEEAHGRVMEKETEANQKLEDLEQVVKAYNTLGYQNSLIPESAVNANGQDYEIRLNVNEASFSSSQLGGSQNQGSPEGYRLLADASNGYQPVHLVKLDLRGVVRANLVSLRKEINERRKKAAEKDMADRDLLNDIKEAMDEKRSEIEALEHRRRAAEEEFERTKEITTTQKVQSDAQIEKMEKELAKMRASLIESVQLMEQREMNTDVEYEQLTLRANQLREELHTGVESMLNDIIRFKVHVQKGLEDYESFVVEEVEQELGGELQSMEDTEIAEAHEADQSLTPSILRFAAAIGNQELGNLVIQQLREPISRNTYNAVANFYISFGQWEEAEGIFNLLIEYRKKAWGETTLATLTATILRLEQRVWEEPWDEELETSLLRAQTMLRKFLWGRYNPEKVYNEGVNLYYKQTIYRWHSLLSSIPGAVARVANDVKPAYTNPLKRDKFSFIPSRAFNILLSAVVETRGSQLGMQLWEKWCIDIERSHAARLAVDEKYRLQMSADPTNTENLDIEYDWAWHYERQRKAVNPNLNTLRIISRAAVKELKQSQEAAPDRRNMSPSQQQFREQVYRVLDFCVDRYQRFNRDKDEIGRETGGHLRRIRMWQSRKRKNIVRWVYGDLGEEDNTGMEDLLAETEDEEKDDVY</sequence>
<dbReference type="EMBL" id="DF933830">
    <property type="protein sequence ID" value="GAM39628.1"/>
    <property type="molecule type" value="Genomic_DNA"/>
</dbReference>
<feature type="region of interest" description="Disordered" evidence="16">
    <location>
        <begin position="111"/>
        <end position="157"/>
    </location>
</feature>
<evidence type="ECO:0000256" key="12">
    <source>
        <dbReference type="ARBA" id="ARBA00023306"/>
    </source>
</evidence>
<feature type="region of interest" description="Disordered" evidence="16">
    <location>
        <begin position="18"/>
        <end position="82"/>
    </location>
</feature>
<evidence type="ECO:0000256" key="10">
    <source>
        <dbReference type="ARBA" id="ARBA00023054"/>
    </source>
</evidence>
<feature type="domain" description="Kinetochore protein Ndc80 CH" evidence="17">
    <location>
        <begin position="122"/>
        <end position="276"/>
    </location>
</feature>
<dbReference type="GO" id="GO:0051315">
    <property type="term" value="P:attachment of mitotic spindle microtubules to kinetochore"/>
    <property type="evidence" value="ECO:0007669"/>
    <property type="project" value="InterPro"/>
</dbReference>
<dbReference type="Pfam" id="PF03801">
    <property type="entry name" value="Ndc80_HEC"/>
    <property type="match status" value="1"/>
</dbReference>
<dbReference type="PANTHER" id="PTHR10643">
    <property type="entry name" value="KINETOCHORE PROTEIN NDC80"/>
    <property type="match status" value="1"/>
</dbReference>
<evidence type="ECO:0000256" key="9">
    <source>
        <dbReference type="ARBA" id="ARBA00022838"/>
    </source>
</evidence>
<keyword evidence="7" id="KW-0132">Cell division</keyword>
<feature type="coiled-coil region" evidence="15">
    <location>
        <begin position="333"/>
        <end position="496"/>
    </location>
</feature>
<evidence type="ECO:0000256" key="16">
    <source>
        <dbReference type="SAM" id="MobiDB-lite"/>
    </source>
</evidence>
<dbReference type="PANTHER" id="PTHR10643:SF2">
    <property type="entry name" value="KINETOCHORE PROTEIN NDC80 HOMOLOG"/>
    <property type="match status" value="1"/>
</dbReference>
<accession>A0A6V8HDS4</accession>
<dbReference type="FunFam" id="1.10.418.30:FF:000001">
    <property type="entry name" value="Probable kinetochore protein ndc80"/>
    <property type="match status" value="1"/>
</dbReference>
<keyword evidence="11" id="KW-0539">Nucleus</keyword>
<dbReference type="AlphaFoldDB" id="A0A6V8HDS4"/>
<keyword evidence="12" id="KW-0131">Cell cycle</keyword>
<dbReference type="Pfam" id="PF24487">
    <property type="entry name" value="NDC80_loop"/>
    <property type="match status" value="1"/>
</dbReference>
<evidence type="ECO:0000256" key="13">
    <source>
        <dbReference type="ARBA" id="ARBA00023328"/>
    </source>
</evidence>
<evidence type="ECO:0000256" key="11">
    <source>
        <dbReference type="ARBA" id="ARBA00023242"/>
    </source>
</evidence>
<evidence type="ECO:0000256" key="7">
    <source>
        <dbReference type="ARBA" id="ARBA00022618"/>
    </source>
</evidence>
<comment type="similarity">
    <text evidence="4">Belongs to the NDC80/HEC1 family.</text>
</comment>
<protein>
    <recommendedName>
        <fullName evidence="5">Probable kinetochore protein NDC80</fullName>
    </recommendedName>
    <alternativeName>
        <fullName evidence="14">Probable kinetochore protein ndc80</fullName>
    </alternativeName>
</protein>
<comment type="function">
    <text evidence="1">Acts as a component of the essential kinetochore-associated NDC80 complex, which is required for chromosome segregation and spindle checkpoint activity.</text>
</comment>
<dbReference type="InterPro" id="IPR005550">
    <property type="entry name" value="Kinetochore_Ndc80"/>
</dbReference>
<dbReference type="Proteomes" id="UP000053095">
    <property type="component" value="Unassembled WGS sequence"/>
</dbReference>
<feature type="compositionally biased region" description="Polar residues" evidence="16">
    <location>
        <begin position="18"/>
        <end position="76"/>
    </location>
</feature>
<evidence type="ECO:0000256" key="14">
    <source>
        <dbReference type="ARBA" id="ARBA00073099"/>
    </source>
</evidence>
<name>A0A6V8HDS4_TALPI</name>
<evidence type="ECO:0000313" key="19">
    <source>
        <dbReference type="EMBL" id="GAM39628.1"/>
    </source>
</evidence>
<reference evidence="20" key="1">
    <citation type="journal article" date="2015" name="Genome Announc.">
        <title>Draft genome sequence of Talaromyces cellulolyticus strain Y-94, a source of lignocellulosic biomass-degrading enzymes.</title>
        <authorList>
            <person name="Fujii T."/>
            <person name="Koike H."/>
            <person name="Sawayama S."/>
            <person name="Yano S."/>
            <person name="Inoue H."/>
        </authorList>
    </citation>
    <scope>NUCLEOTIDE SEQUENCE [LARGE SCALE GENOMIC DNA]</scope>
    <source>
        <strain evidence="20">Y-94</strain>
    </source>
</reference>
<evidence type="ECO:0000259" key="18">
    <source>
        <dbReference type="Pfam" id="PF24487"/>
    </source>
</evidence>
<keyword evidence="13" id="KW-0137">Centromere</keyword>
<dbReference type="InterPro" id="IPR055260">
    <property type="entry name" value="Ndc80_CH"/>
</dbReference>
<dbReference type="Gene3D" id="1.10.418.30">
    <property type="entry name" value="Ncd80 complex, Ncd80 subunit"/>
    <property type="match status" value="1"/>
</dbReference>